<dbReference type="KEGG" id="nod:FOH10_11070"/>
<evidence type="ECO:0000313" key="3">
    <source>
        <dbReference type="Proteomes" id="UP000317039"/>
    </source>
</evidence>
<organism evidence="2 3">
    <name type="scientific">Nocardia otitidiscaviarum</name>
    <dbReference type="NCBI Taxonomy" id="1823"/>
    <lineage>
        <taxon>Bacteria</taxon>
        <taxon>Bacillati</taxon>
        <taxon>Actinomycetota</taxon>
        <taxon>Actinomycetes</taxon>
        <taxon>Mycobacteriales</taxon>
        <taxon>Nocardiaceae</taxon>
        <taxon>Nocardia</taxon>
    </lineage>
</organism>
<dbReference type="AlphaFoldDB" id="A0A516NJW1"/>
<evidence type="ECO:0000313" key="2">
    <source>
        <dbReference type="EMBL" id="QDP79191.1"/>
    </source>
</evidence>
<dbReference type="EMBL" id="CP041695">
    <property type="protein sequence ID" value="QDP79191.1"/>
    <property type="molecule type" value="Genomic_DNA"/>
</dbReference>
<gene>
    <name evidence="2" type="ORF">FOH10_11070</name>
</gene>
<reference evidence="2 3" key="1">
    <citation type="submission" date="2019-07" db="EMBL/GenBank/DDBJ databases">
        <title>Complete Genome Sequence and Methylome Analysis of Nocardia otitidis-caviarum NEB252.</title>
        <authorList>
            <person name="Fomenkov A."/>
            <person name="Anton B.P."/>
            <person name="Vincze T."/>
            <person name="Roberts R.J."/>
        </authorList>
    </citation>
    <scope>NUCLEOTIDE SEQUENCE [LARGE SCALE GENOMIC DNA]</scope>
    <source>
        <strain evidence="2 3">NEB252</strain>
    </source>
</reference>
<dbReference type="Proteomes" id="UP000317039">
    <property type="component" value="Chromosome"/>
</dbReference>
<protein>
    <submittedName>
        <fullName evidence="2">Uncharacterized protein</fullName>
    </submittedName>
</protein>
<evidence type="ECO:0000256" key="1">
    <source>
        <dbReference type="SAM" id="MobiDB-lite"/>
    </source>
</evidence>
<accession>A0A516NJW1</accession>
<name>A0A516NJW1_9NOCA</name>
<sequence length="67" mass="7505">MSAEQLFELIDRAPPDISRTEWWTNNPRHAYARAWLSAEFRIASQLPENGDGDSSAASDKCGVVRNV</sequence>
<proteinExistence type="predicted"/>
<dbReference type="RefSeq" id="WP_143980650.1">
    <property type="nucleotide sequence ID" value="NZ_CP041695.1"/>
</dbReference>
<dbReference type="GeneID" id="80332923"/>
<feature type="region of interest" description="Disordered" evidence="1">
    <location>
        <begin position="47"/>
        <end position="67"/>
    </location>
</feature>